<comment type="caution">
    <text evidence="1">The sequence shown here is derived from an EMBL/GenBank/DDBJ whole genome shotgun (WGS) entry which is preliminary data.</text>
</comment>
<evidence type="ECO:0000313" key="2">
    <source>
        <dbReference type="Proteomes" id="UP000235145"/>
    </source>
</evidence>
<accession>A0A9R1UXH7</accession>
<evidence type="ECO:0008006" key="3">
    <source>
        <dbReference type="Google" id="ProtNLM"/>
    </source>
</evidence>
<name>A0A9R1UXH7_LACSA</name>
<proteinExistence type="predicted"/>
<reference evidence="1 2" key="1">
    <citation type="journal article" date="2017" name="Nat. Commun.">
        <title>Genome assembly with in vitro proximity ligation data and whole-genome triplication in lettuce.</title>
        <authorList>
            <person name="Reyes-Chin-Wo S."/>
            <person name="Wang Z."/>
            <person name="Yang X."/>
            <person name="Kozik A."/>
            <person name="Arikit S."/>
            <person name="Song C."/>
            <person name="Xia L."/>
            <person name="Froenicke L."/>
            <person name="Lavelle D.O."/>
            <person name="Truco M.J."/>
            <person name="Xia R."/>
            <person name="Zhu S."/>
            <person name="Xu C."/>
            <person name="Xu H."/>
            <person name="Xu X."/>
            <person name="Cox K."/>
            <person name="Korf I."/>
            <person name="Meyers B.C."/>
            <person name="Michelmore R.W."/>
        </authorList>
    </citation>
    <scope>NUCLEOTIDE SEQUENCE [LARGE SCALE GENOMIC DNA]</scope>
    <source>
        <strain evidence="2">cv. Salinas</strain>
        <tissue evidence="1">Seedlings</tissue>
    </source>
</reference>
<dbReference type="AlphaFoldDB" id="A0A9R1UXH7"/>
<gene>
    <name evidence="1" type="ORF">LSAT_V11C700371630</name>
</gene>
<evidence type="ECO:0000313" key="1">
    <source>
        <dbReference type="EMBL" id="KAJ0194892.1"/>
    </source>
</evidence>
<dbReference type="PANTHER" id="PTHR36617">
    <property type="entry name" value="PROTEIN, PUTATIVE-RELATED"/>
    <property type="match status" value="1"/>
</dbReference>
<dbReference type="EMBL" id="NBSK02000007">
    <property type="protein sequence ID" value="KAJ0194892.1"/>
    <property type="molecule type" value="Genomic_DNA"/>
</dbReference>
<organism evidence="1 2">
    <name type="scientific">Lactuca sativa</name>
    <name type="common">Garden lettuce</name>
    <dbReference type="NCBI Taxonomy" id="4236"/>
    <lineage>
        <taxon>Eukaryota</taxon>
        <taxon>Viridiplantae</taxon>
        <taxon>Streptophyta</taxon>
        <taxon>Embryophyta</taxon>
        <taxon>Tracheophyta</taxon>
        <taxon>Spermatophyta</taxon>
        <taxon>Magnoliopsida</taxon>
        <taxon>eudicotyledons</taxon>
        <taxon>Gunneridae</taxon>
        <taxon>Pentapetalae</taxon>
        <taxon>asterids</taxon>
        <taxon>campanulids</taxon>
        <taxon>Asterales</taxon>
        <taxon>Asteraceae</taxon>
        <taxon>Cichorioideae</taxon>
        <taxon>Cichorieae</taxon>
        <taxon>Lactucinae</taxon>
        <taxon>Lactuca</taxon>
    </lineage>
</organism>
<keyword evidence="2" id="KW-1185">Reference proteome</keyword>
<sequence>MGESLKFFYGEWEGFSRGSRIQSGGGVWQKIVRYMNHLHESGLLPSNAMARVTGNGATIRFWHDVWCLDVPIMVQFGRLFTLASNQNSLVRDYWSPTSWVFAWRHDIRGGVEQEQLASLMSMLDGFHLGTESDKWVWNLDNLRYFSVKSTRNWIDDSRLPSGSLPTRWNRSVPIKINVFIWRLLMDRLPFREEWILTRFCVHCITILLKTCCTCLFNAQLQLKFGGGLVFGLIWISLGMSIWTGEPAGTGTGTRWNRSGRDRDVIFMDFWNREPVGTRTDITGTNWQKPEPYDAIFRGPVPTFEDTKRIVGSRAGSDSDRFQPVQSFCSSLDIPIFLTMRDMMDWIDARPNVRQQRAIVDSVFYVVIWVLWTFRHGILFSSDKPIKDRIFDSIVDISFRWFLSCNSKARINWSLWLQNPTQS</sequence>
<dbReference type="Proteomes" id="UP000235145">
    <property type="component" value="Unassembled WGS sequence"/>
</dbReference>
<protein>
    <recommendedName>
        <fullName evidence="3">Reverse transcriptase zinc-binding domain-containing protein</fullName>
    </recommendedName>
</protein>
<dbReference type="PANTHER" id="PTHR36617:SF16">
    <property type="entry name" value="OS04G0516500 PROTEIN"/>
    <property type="match status" value="1"/>
</dbReference>